<dbReference type="RefSeq" id="XP_024345163.1">
    <property type="nucleotide sequence ID" value="XM_024500423.1"/>
</dbReference>
<evidence type="ECO:0000313" key="2">
    <source>
        <dbReference type="EMBL" id="EUB53967.1"/>
    </source>
</evidence>
<dbReference type="KEGG" id="egl:EGR_11176"/>
<sequence>MDGERMCEKPRLDSGPDHGSSGSRDYGYACRTTRHDRRRSDNGETALP</sequence>
<dbReference type="AlphaFoldDB" id="W6U6L7"/>
<feature type="compositionally biased region" description="Basic and acidic residues" evidence="1">
    <location>
        <begin position="1"/>
        <end position="16"/>
    </location>
</feature>
<accession>W6U6L7</accession>
<comment type="caution">
    <text evidence="2">The sequence shown here is derived from an EMBL/GenBank/DDBJ whole genome shotgun (WGS) entry which is preliminary data.</text>
</comment>
<name>W6U6L7_ECHGR</name>
<feature type="region of interest" description="Disordered" evidence="1">
    <location>
        <begin position="1"/>
        <end position="48"/>
    </location>
</feature>
<dbReference type="Proteomes" id="UP000019149">
    <property type="component" value="Unassembled WGS sequence"/>
</dbReference>
<dbReference type="CTD" id="36346889"/>
<dbReference type="EMBL" id="APAU02000451">
    <property type="protein sequence ID" value="EUB53967.1"/>
    <property type="molecule type" value="Genomic_DNA"/>
</dbReference>
<evidence type="ECO:0000256" key="1">
    <source>
        <dbReference type="SAM" id="MobiDB-lite"/>
    </source>
</evidence>
<organism evidence="2 3">
    <name type="scientific">Echinococcus granulosus</name>
    <name type="common">Hydatid tapeworm</name>
    <dbReference type="NCBI Taxonomy" id="6210"/>
    <lineage>
        <taxon>Eukaryota</taxon>
        <taxon>Metazoa</taxon>
        <taxon>Spiralia</taxon>
        <taxon>Lophotrochozoa</taxon>
        <taxon>Platyhelminthes</taxon>
        <taxon>Cestoda</taxon>
        <taxon>Eucestoda</taxon>
        <taxon>Cyclophyllidea</taxon>
        <taxon>Taeniidae</taxon>
        <taxon>Echinococcus</taxon>
        <taxon>Echinococcus granulosus group</taxon>
    </lineage>
</organism>
<evidence type="ECO:0000313" key="3">
    <source>
        <dbReference type="Proteomes" id="UP000019149"/>
    </source>
</evidence>
<dbReference type="GeneID" id="36346889"/>
<protein>
    <submittedName>
        <fullName evidence="2">Uncharacterized protein</fullName>
    </submittedName>
</protein>
<proteinExistence type="predicted"/>
<keyword evidence="3" id="KW-1185">Reference proteome</keyword>
<gene>
    <name evidence="2" type="ORF">EGR_11176</name>
</gene>
<reference evidence="2 3" key="1">
    <citation type="journal article" date="2013" name="Nat. Genet.">
        <title>The genome of the hydatid tapeworm Echinococcus granulosus.</title>
        <authorList>
            <person name="Zheng H."/>
            <person name="Zhang W."/>
            <person name="Zhang L."/>
            <person name="Zhang Z."/>
            <person name="Li J."/>
            <person name="Lu G."/>
            <person name="Zhu Y."/>
            <person name="Wang Y."/>
            <person name="Huang Y."/>
            <person name="Liu J."/>
            <person name="Kang H."/>
            <person name="Chen J."/>
            <person name="Wang L."/>
            <person name="Chen A."/>
            <person name="Yu S."/>
            <person name="Gao Z."/>
            <person name="Jin L."/>
            <person name="Gu W."/>
            <person name="Wang Z."/>
            <person name="Zhao L."/>
            <person name="Shi B."/>
            <person name="Wen H."/>
            <person name="Lin R."/>
            <person name="Jones M.K."/>
            <person name="Brejova B."/>
            <person name="Vinar T."/>
            <person name="Zhao G."/>
            <person name="McManus D.P."/>
            <person name="Chen Z."/>
            <person name="Zhou Y."/>
            <person name="Wang S."/>
        </authorList>
    </citation>
    <scope>NUCLEOTIDE SEQUENCE [LARGE SCALE GENOMIC DNA]</scope>
</reference>